<keyword evidence="1" id="KW-1133">Transmembrane helix</keyword>
<accession>A0AAV9JNL0</accession>
<evidence type="ECO:0000313" key="2">
    <source>
        <dbReference type="EMBL" id="KAK4546969.1"/>
    </source>
</evidence>
<comment type="caution">
    <text evidence="2">The sequence shown here is derived from an EMBL/GenBank/DDBJ whole genome shotgun (WGS) entry which is preliminary data.</text>
</comment>
<keyword evidence="3" id="KW-1185">Reference proteome</keyword>
<dbReference type="Proteomes" id="UP001324427">
    <property type="component" value="Unassembled WGS sequence"/>
</dbReference>
<keyword evidence="1" id="KW-0472">Membrane</keyword>
<feature type="transmembrane region" description="Helical" evidence="1">
    <location>
        <begin position="75"/>
        <end position="94"/>
    </location>
</feature>
<reference evidence="2 3" key="1">
    <citation type="submission" date="2021-11" db="EMBL/GenBank/DDBJ databases">
        <title>Black yeast isolated from Biological Soil Crust.</title>
        <authorList>
            <person name="Kurbessoian T."/>
        </authorList>
    </citation>
    <scope>NUCLEOTIDE SEQUENCE [LARGE SCALE GENOMIC DNA]</scope>
    <source>
        <strain evidence="2 3">CCFEE 5522</strain>
    </source>
</reference>
<evidence type="ECO:0000256" key="1">
    <source>
        <dbReference type="SAM" id="Phobius"/>
    </source>
</evidence>
<gene>
    <name evidence="2" type="ORF">LTR36_001701</name>
</gene>
<sequence length="222" mass="24956">MVLPPVGDVVIRYPNGSYLVVKCDEDVARELYFAPEEIEYNIKSPAAFRIIGLVGTLMLMLGVIALANARLELQFAWAGAYILINIAQWTAAALPSRMHWDLSCYDVKEQGVVGGPKNPNFTEALWKAIMFTKSTRWVKNGKAAPQTETWDLWLREAQEKAQDIQESKCDTLTDPAWTNGKAAKGTVWEDPEHWKPKEAWDGLNNEVNEAQKINAKHPMQAV</sequence>
<dbReference type="EMBL" id="JAVFHQ010000013">
    <property type="protein sequence ID" value="KAK4546969.1"/>
    <property type="molecule type" value="Genomic_DNA"/>
</dbReference>
<name>A0AAV9JNL0_9PEZI</name>
<organism evidence="2 3">
    <name type="scientific">Oleoguttula mirabilis</name>
    <dbReference type="NCBI Taxonomy" id="1507867"/>
    <lineage>
        <taxon>Eukaryota</taxon>
        <taxon>Fungi</taxon>
        <taxon>Dikarya</taxon>
        <taxon>Ascomycota</taxon>
        <taxon>Pezizomycotina</taxon>
        <taxon>Dothideomycetes</taxon>
        <taxon>Dothideomycetidae</taxon>
        <taxon>Mycosphaerellales</taxon>
        <taxon>Teratosphaeriaceae</taxon>
        <taxon>Oleoguttula</taxon>
    </lineage>
</organism>
<evidence type="ECO:0000313" key="3">
    <source>
        <dbReference type="Proteomes" id="UP001324427"/>
    </source>
</evidence>
<feature type="transmembrane region" description="Helical" evidence="1">
    <location>
        <begin position="50"/>
        <end position="69"/>
    </location>
</feature>
<dbReference type="AlphaFoldDB" id="A0AAV9JNL0"/>
<keyword evidence="1" id="KW-0812">Transmembrane</keyword>
<protein>
    <submittedName>
        <fullName evidence="2">Uncharacterized protein</fullName>
    </submittedName>
</protein>
<proteinExistence type="predicted"/>